<dbReference type="AlphaFoldDB" id="A0A843XA83"/>
<evidence type="ECO:0000313" key="3">
    <source>
        <dbReference type="Proteomes" id="UP000652761"/>
    </source>
</evidence>
<organism evidence="2 3">
    <name type="scientific">Colocasia esculenta</name>
    <name type="common">Wild taro</name>
    <name type="synonym">Arum esculentum</name>
    <dbReference type="NCBI Taxonomy" id="4460"/>
    <lineage>
        <taxon>Eukaryota</taxon>
        <taxon>Viridiplantae</taxon>
        <taxon>Streptophyta</taxon>
        <taxon>Embryophyta</taxon>
        <taxon>Tracheophyta</taxon>
        <taxon>Spermatophyta</taxon>
        <taxon>Magnoliopsida</taxon>
        <taxon>Liliopsida</taxon>
        <taxon>Araceae</taxon>
        <taxon>Aroideae</taxon>
        <taxon>Colocasieae</taxon>
        <taxon>Colocasia</taxon>
    </lineage>
</organism>
<reference evidence="2" key="1">
    <citation type="submission" date="2017-07" db="EMBL/GenBank/DDBJ databases">
        <title>Taro Niue Genome Assembly and Annotation.</title>
        <authorList>
            <person name="Atibalentja N."/>
            <person name="Keating K."/>
            <person name="Fields C.J."/>
        </authorList>
    </citation>
    <scope>NUCLEOTIDE SEQUENCE</scope>
    <source>
        <strain evidence="2">Niue_2</strain>
        <tissue evidence="2">Leaf</tissue>
    </source>
</reference>
<keyword evidence="1" id="KW-0812">Transmembrane</keyword>
<proteinExistence type="predicted"/>
<feature type="transmembrane region" description="Helical" evidence="1">
    <location>
        <begin position="120"/>
        <end position="138"/>
    </location>
</feature>
<protein>
    <submittedName>
        <fullName evidence="2">Uncharacterized protein</fullName>
    </submittedName>
</protein>
<feature type="transmembrane region" description="Helical" evidence="1">
    <location>
        <begin position="159"/>
        <end position="184"/>
    </location>
</feature>
<feature type="transmembrane region" description="Helical" evidence="1">
    <location>
        <begin position="94"/>
        <end position="114"/>
    </location>
</feature>
<dbReference type="Proteomes" id="UP000652761">
    <property type="component" value="Unassembled WGS sequence"/>
</dbReference>
<evidence type="ECO:0000313" key="2">
    <source>
        <dbReference type="EMBL" id="MQM16198.1"/>
    </source>
</evidence>
<keyword evidence="1" id="KW-1133">Transmembrane helix</keyword>
<gene>
    <name evidence="2" type="ORF">Taro_049154</name>
</gene>
<comment type="caution">
    <text evidence="2">The sequence shown here is derived from an EMBL/GenBank/DDBJ whole genome shotgun (WGS) entry which is preliminary data.</text>
</comment>
<evidence type="ECO:0000256" key="1">
    <source>
        <dbReference type="SAM" id="Phobius"/>
    </source>
</evidence>
<dbReference type="EMBL" id="NMUH01006889">
    <property type="protein sequence ID" value="MQM16198.1"/>
    <property type="molecule type" value="Genomic_DNA"/>
</dbReference>
<name>A0A843XA83_COLES</name>
<accession>A0A843XA83</accession>
<feature type="transmembrane region" description="Helical" evidence="1">
    <location>
        <begin position="196"/>
        <end position="218"/>
    </location>
</feature>
<keyword evidence="1" id="KW-0472">Membrane</keyword>
<sequence length="227" mass="24013">MCRVSRSCCDRDKDLVAFSGSEGLRPLALPSFPFLPLSLFPSSRAVEGSLRRSGTVEQPGAQSEVCCWFGWCVLEDFSQSGALVVLVEVLPGPACVASAVLLAAVFSLMSAWALSVKVSCPWLCVWLLHWPACLGLVCPRGLNGLLCSCARHALADGGLVSVVVLGWLCFVWKCQSCVVVLPLACGRDLCVSPSSAFRQLLGVVVLHYGVVLSGCALLQPSGGVIFP</sequence>
<keyword evidence="3" id="KW-1185">Reference proteome</keyword>